<sequence>MKTVNNYFAKTLLTLILATISFFIFKEFLPNKLFPTPKGVSHNVVVDSLLLEAVASADTTSVIIEEKEKIAFEPKNGLVFPAETFEKYNGYQYLIDFFEKLYQLETAKKGKVRIAYFSDSMTDGDMIVQDLRTILQDKFGGEGVGFVNITSESASSRSSLKHEFSGNWKTQSYLKTKQPRNPFGVNGHVFYANDSLPFSWVSYKASKMRHISTLPEPTLFYGFSKNENGKVFKIVNEDTIEVALRPNSKLNELKLGDRANSLKLYFKDADSIPIYGFNFDDGKGVHVDNFSSRGNSGLPLSMFNVATMKEFQEKLGYDLIILHYGTNVLNYGTLNYSWYENRMNKVVTHIKDCFPGAEVLVISTADKATKYDLEMKTDSAVAPLIYAQKKYAVTSKAGFVNLYERMGGEGSMIKWVEEVPSRANKDYTHFNYRGSKDIAKLIYSQIEEGYQEYKILRKKKPIVQKKKRDSIVKKGDSIYAN</sequence>
<organism evidence="2 3">
    <name type="scientific">Flavobacterium haoranii</name>
    <dbReference type="NCBI Taxonomy" id="683124"/>
    <lineage>
        <taxon>Bacteria</taxon>
        <taxon>Pseudomonadati</taxon>
        <taxon>Bacteroidota</taxon>
        <taxon>Flavobacteriia</taxon>
        <taxon>Flavobacteriales</taxon>
        <taxon>Flavobacteriaceae</taxon>
        <taxon>Flavobacterium</taxon>
    </lineage>
</organism>
<dbReference type="AlphaFoldDB" id="A0A1M6BPI3"/>
<protein>
    <recommendedName>
        <fullName evidence="4">GDSL-like Lipase/Acylhydrolase family protein</fullName>
    </recommendedName>
</protein>
<name>A0A1M6BPI3_9FLAO</name>
<dbReference type="GO" id="GO:0016788">
    <property type="term" value="F:hydrolase activity, acting on ester bonds"/>
    <property type="evidence" value="ECO:0007669"/>
    <property type="project" value="UniProtKB-ARBA"/>
</dbReference>
<dbReference type="RefSeq" id="WP_072780472.1">
    <property type="nucleotide sequence ID" value="NZ_CP045292.1"/>
</dbReference>
<keyword evidence="1" id="KW-0472">Membrane</keyword>
<dbReference type="EMBL" id="FQZH01000001">
    <property type="protein sequence ID" value="SHI50606.1"/>
    <property type="molecule type" value="Genomic_DNA"/>
</dbReference>
<dbReference type="Gene3D" id="3.40.50.1110">
    <property type="entry name" value="SGNH hydrolase"/>
    <property type="match status" value="1"/>
</dbReference>
<dbReference type="Gene3D" id="2.60.120.1360">
    <property type="match status" value="1"/>
</dbReference>
<keyword evidence="1" id="KW-1133">Transmembrane helix</keyword>
<proteinExistence type="predicted"/>
<dbReference type="OrthoDB" id="9810515at2"/>
<evidence type="ECO:0008006" key="4">
    <source>
        <dbReference type="Google" id="ProtNLM"/>
    </source>
</evidence>
<dbReference type="STRING" id="683124.SAMN05444337_0165"/>
<evidence type="ECO:0000313" key="2">
    <source>
        <dbReference type="EMBL" id="SHI50606.1"/>
    </source>
</evidence>
<reference evidence="2 3" key="1">
    <citation type="submission" date="2016-11" db="EMBL/GenBank/DDBJ databases">
        <authorList>
            <person name="Jaros S."/>
            <person name="Januszkiewicz K."/>
            <person name="Wedrychowicz H."/>
        </authorList>
    </citation>
    <scope>NUCLEOTIDE SEQUENCE [LARGE SCALE GENOMIC DNA]</scope>
    <source>
        <strain evidence="2 3">DSM 22807</strain>
    </source>
</reference>
<dbReference type="SUPFAM" id="SSF52266">
    <property type="entry name" value="SGNH hydrolase"/>
    <property type="match status" value="1"/>
</dbReference>
<dbReference type="Proteomes" id="UP000184232">
    <property type="component" value="Unassembled WGS sequence"/>
</dbReference>
<keyword evidence="1" id="KW-0812">Transmembrane</keyword>
<feature type="transmembrane region" description="Helical" evidence="1">
    <location>
        <begin position="7"/>
        <end position="25"/>
    </location>
</feature>
<gene>
    <name evidence="2" type="ORF">SAMN05444337_0165</name>
</gene>
<keyword evidence="3" id="KW-1185">Reference proteome</keyword>
<accession>A0A1M6BPI3</accession>
<dbReference type="InterPro" id="IPR036514">
    <property type="entry name" value="SGNH_hydro_sf"/>
</dbReference>
<evidence type="ECO:0000313" key="3">
    <source>
        <dbReference type="Proteomes" id="UP000184232"/>
    </source>
</evidence>
<evidence type="ECO:0000256" key="1">
    <source>
        <dbReference type="SAM" id="Phobius"/>
    </source>
</evidence>